<reference evidence="1" key="1">
    <citation type="submission" date="2020-05" db="EMBL/GenBank/DDBJ databases">
        <title>WGS assembly of Panicum virgatum.</title>
        <authorList>
            <person name="Lovell J.T."/>
            <person name="Jenkins J."/>
            <person name="Shu S."/>
            <person name="Juenger T.E."/>
            <person name="Schmutz J."/>
        </authorList>
    </citation>
    <scope>NUCLEOTIDE SEQUENCE</scope>
    <source>
        <strain evidence="1">AP13</strain>
    </source>
</reference>
<comment type="caution">
    <text evidence="1">The sequence shown here is derived from an EMBL/GenBank/DDBJ whole genome shotgun (WGS) entry which is preliminary data.</text>
</comment>
<accession>A0A8T0UPN3</accession>
<organism evidence="1 2">
    <name type="scientific">Panicum virgatum</name>
    <name type="common">Blackwell switchgrass</name>
    <dbReference type="NCBI Taxonomy" id="38727"/>
    <lineage>
        <taxon>Eukaryota</taxon>
        <taxon>Viridiplantae</taxon>
        <taxon>Streptophyta</taxon>
        <taxon>Embryophyta</taxon>
        <taxon>Tracheophyta</taxon>
        <taxon>Spermatophyta</taxon>
        <taxon>Magnoliopsida</taxon>
        <taxon>Liliopsida</taxon>
        <taxon>Poales</taxon>
        <taxon>Poaceae</taxon>
        <taxon>PACMAD clade</taxon>
        <taxon>Panicoideae</taxon>
        <taxon>Panicodae</taxon>
        <taxon>Paniceae</taxon>
        <taxon>Panicinae</taxon>
        <taxon>Panicum</taxon>
        <taxon>Panicum sect. Hiantes</taxon>
    </lineage>
</organism>
<dbReference type="AlphaFoldDB" id="A0A8T0UPN3"/>
<keyword evidence="2" id="KW-1185">Reference proteome</keyword>
<gene>
    <name evidence="1" type="ORF">PVAP13_3KG024088</name>
</gene>
<dbReference type="Proteomes" id="UP000823388">
    <property type="component" value="Chromosome 3K"/>
</dbReference>
<proteinExistence type="predicted"/>
<name>A0A8T0UPN3_PANVG</name>
<dbReference type="EMBL" id="CM029041">
    <property type="protein sequence ID" value="KAG2622844.1"/>
    <property type="molecule type" value="Genomic_DNA"/>
</dbReference>
<protein>
    <submittedName>
        <fullName evidence="1">Uncharacterized protein</fullName>
    </submittedName>
</protein>
<evidence type="ECO:0000313" key="2">
    <source>
        <dbReference type="Proteomes" id="UP000823388"/>
    </source>
</evidence>
<evidence type="ECO:0000313" key="1">
    <source>
        <dbReference type="EMBL" id="KAG2622844.1"/>
    </source>
</evidence>
<sequence>MPMSCPSHVVLCFSQWMTEPSIPIFSAAPSWLIDIYSFQVPRMV</sequence>